<dbReference type="SUPFAM" id="SSF81296">
    <property type="entry name" value="E set domains"/>
    <property type="match status" value="1"/>
</dbReference>
<feature type="region of interest" description="Disordered" evidence="8">
    <location>
        <begin position="1"/>
        <end position="31"/>
    </location>
</feature>
<sequence length="346" mass="39095">MATIHPESTPTTTTPAMERPPLSRRTSKSTEQLDKKFANAKKEGNRKDKVLMANFFDTLRARGIKDILVHSSWNMLLSYVLIYYCFGGLIAGIFLHLSSSSPLTECWYRGTFLLLVQVEFEAIHWGEKLCAVLFSIVGAVCSLLMFGIIYEKFAEKKDCFAISDHLCLRRLPTSLGGHARLIVRYANLKGHSLNSVDCRFSIIKRSLDEAGDGIINTLNLKWDSEGMVGLPQAFFLTHTIDENSPLYDPGQKYKCRFDNIIRIFISISGWDCDSQEHTTGSADWGAAMVLPDRKFGDANTYSDKLKRTVLDVKLFNNTELLLEPATFSRNKDEPAKREEFFLPPAK</sequence>
<feature type="transmembrane region" description="Helical" evidence="9">
    <location>
        <begin position="76"/>
        <end position="95"/>
    </location>
</feature>
<keyword evidence="6 7" id="KW-0407">Ion channel</keyword>
<keyword evidence="9" id="KW-1133">Transmembrane helix</keyword>
<name>A0A9W7FIT3_9STRA</name>
<accession>A0A9W7FIT3</accession>
<dbReference type="OrthoDB" id="10370774at2759"/>
<keyword evidence="11" id="KW-1185">Reference proteome</keyword>
<feature type="transmembrane region" description="Helical" evidence="9">
    <location>
        <begin position="131"/>
        <end position="150"/>
    </location>
</feature>
<evidence type="ECO:0000256" key="5">
    <source>
        <dbReference type="ARBA" id="ARBA00023065"/>
    </source>
</evidence>
<comment type="similarity">
    <text evidence="7">Belongs to the inward rectifier-type potassium channel (TC 1.A.2.1) family.</text>
</comment>
<organism evidence="10 11">
    <name type="scientific">Triparma laevis f. longispina</name>
    <dbReference type="NCBI Taxonomy" id="1714387"/>
    <lineage>
        <taxon>Eukaryota</taxon>
        <taxon>Sar</taxon>
        <taxon>Stramenopiles</taxon>
        <taxon>Ochrophyta</taxon>
        <taxon>Bolidophyceae</taxon>
        <taxon>Parmales</taxon>
        <taxon>Triparmaceae</taxon>
        <taxon>Triparma</taxon>
    </lineage>
</organism>
<evidence type="ECO:0000256" key="6">
    <source>
        <dbReference type="ARBA" id="ARBA00023303"/>
    </source>
</evidence>
<evidence type="ECO:0000256" key="3">
    <source>
        <dbReference type="ARBA" id="ARBA00022882"/>
    </source>
</evidence>
<dbReference type="GO" id="GO:0005886">
    <property type="term" value="C:plasma membrane"/>
    <property type="evidence" value="ECO:0007669"/>
    <property type="project" value="TreeGrafter"/>
</dbReference>
<gene>
    <name evidence="10" type="ORF">TrLO_g3677</name>
</gene>
<evidence type="ECO:0000256" key="8">
    <source>
        <dbReference type="SAM" id="MobiDB-lite"/>
    </source>
</evidence>
<dbReference type="GO" id="GO:1990573">
    <property type="term" value="P:potassium ion import across plasma membrane"/>
    <property type="evidence" value="ECO:0007669"/>
    <property type="project" value="TreeGrafter"/>
</dbReference>
<keyword evidence="5 7" id="KW-0406">Ion transport</keyword>
<keyword evidence="1 7" id="KW-0813">Transport</keyword>
<dbReference type="InterPro" id="IPR014756">
    <property type="entry name" value="Ig_E-set"/>
</dbReference>
<evidence type="ECO:0000256" key="7">
    <source>
        <dbReference type="RuleBase" id="RU003822"/>
    </source>
</evidence>
<evidence type="ECO:0000256" key="1">
    <source>
        <dbReference type="ARBA" id="ARBA00022448"/>
    </source>
</evidence>
<dbReference type="InterPro" id="IPR016449">
    <property type="entry name" value="K_chnl_inward-rec_Kir"/>
</dbReference>
<comment type="caution">
    <text evidence="10">The sequence shown here is derived from an EMBL/GenBank/DDBJ whole genome shotgun (WGS) entry which is preliminary data.</text>
</comment>
<keyword evidence="2 7" id="KW-0633">Potassium transport</keyword>
<dbReference type="GO" id="GO:0034702">
    <property type="term" value="C:monoatomic ion channel complex"/>
    <property type="evidence" value="ECO:0007669"/>
    <property type="project" value="UniProtKB-KW"/>
</dbReference>
<dbReference type="AlphaFoldDB" id="A0A9W7FIT3"/>
<keyword evidence="7 9" id="KW-0812">Transmembrane</keyword>
<dbReference type="InterPro" id="IPR013518">
    <property type="entry name" value="K_chnl_inward-rec_Kir_cyto"/>
</dbReference>
<dbReference type="Proteomes" id="UP001165122">
    <property type="component" value="Unassembled WGS sequence"/>
</dbReference>
<keyword evidence="3 7" id="KW-0851">Voltage-gated channel</keyword>
<comment type="subcellular location">
    <subcellularLocation>
        <location evidence="7">Membrane</location>
        <topology evidence="7">Multi-pass membrane protein</topology>
    </subcellularLocation>
</comment>
<evidence type="ECO:0000313" key="11">
    <source>
        <dbReference type="Proteomes" id="UP001165122"/>
    </source>
</evidence>
<reference evidence="11" key="1">
    <citation type="journal article" date="2023" name="Commun. Biol.">
        <title>Genome analysis of Parmales, the sister group of diatoms, reveals the evolutionary specialization of diatoms from phago-mixotrophs to photoautotrophs.</title>
        <authorList>
            <person name="Ban H."/>
            <person name="Sato S."/>
            <person name="Yoshikawa S."/>
            <person name="Yamada K."/>
            <person name="Nakamura Y."/>
            <person name="Ichinomiya M."/>
            <person name="Sato N."/>
            <person name="Blanc-Mathieu R."/>
            <person name="Endo H."/>
            <person name="Kuwata A."/>
            <person name="Ogata H."/>
        </authorList>
    </citation>
    <scope>NUCLEOTIDE SEQUENCE [LARGE SCALE GENOMIC DNA]</scope>
    <source>
        <strain evidence="11">NIES 3700</strain>
    </source>
</reference>
<evidence type="ECO:0000313" key="10">
    <source>
        <dbReference type="EMBL" id="GMI12855.1"/>
    </source>
</evidence>
<evidence type="ECO:0000256" key="9">
    <source>
        <dbReference type="SAM" id="Phobius"/>
    </source>
</evidence>
<dbReference type="Gene3D" id="2.60.40.1400">
    <property type="entry name" value="G protein-activated inward rectifier potassium channel 1"/>
    <property type="match status" value="1"/>
</dbReference>
<keyword evidence="9" id="KW-0472">Membrane</keyword>
<keyword evidence="4 7" id="KW-0630">Potassium</keyword>
<dbReference type="GO" id="GO:0034765">
    <property type="term" value="P:regulation of monoatomic ion transmembrane transport"/>
    <property type="evidence" value="ECO:0007669"/>
    <property type="project" value="TreeGrafter"/>
</dbReference>
<evidence type="ECO:0000256" key="4">
    <source>
        <dbReference type="ARBA" id="ARBA00022958"/>
    </source>
</evidence>
<dbReference type="EMBL" id="BRXW01000182">
    <property type="protein sequence ID" value="GMI12855.1"/>
    <property type="molecule type" value="Genomic_DNA"/>
</dbReference>
<proteinExistence type="inferred from homology"/>
<protein>
    <submittedName>
        <fullName evidence="10">Uncharacterized protein</fullName>
    </submittedName>
</protein>
<evidence type="ECO:0000256" key="2">
    <source>
        <dbReference type="ARBA" id="ARBA00022538"/>
    </source>
</evidence>
<dbReference type="PANTHER" id="PTHR11767">
    <property type="entry name" value="INWARD RECTIFIER POTASSIUM CHANNEL"/>
    <property type="match status" value="1"/>
</dbReference>
<dbReference type="GO" id="GO:0005242">
    <property type="term" value="F:inward rectifier potassium channel activity"/>
    <property type="evidence" value="ECO:0007669"/>
    <property type="project" value="InterPro"/>
</dbReference>